<dbReference type="PROSITE" id="PS00028">
    <property type="entry name" value="ZINC_FINGER_C2H2_1"/>
    <property type="match status" value="1"/>
</dbReference>
<sequence>MNGREKSTIDQYGRKKWNIELYAQEARDKKRKRGNDDDEVEFKLRDDSSQAYVKHRDELLKTSLNAVKTYNLINPDKAELSVFGSRKRFGFFCPICDLSFRDNLALIDHFNSPQHASKVILKQAGENNNTIGDKNGDGESAILKLRQEMLDSGVRRATLNEVVATMEKLIQQSVVAKSKDVPNKAPFAERVKRRREFEEKKRLRLSEKRILRKHQRRERLQREEELARVNCSTTADTEMNQMMGFSTFGSTKRQP</sequence>
<dbReference type="GO" id="GO:0000398">
    <property type="term" value="P:mRNA splicing, via spliceosome"/>
    <property type="evidence" value="ECO:0007669"/>
    <property type="project" value="InterPro"/>
</dbReference>
<accession>A5DTQ8</accession>
<dbReference type="OMA" id="VDHRRKW"/>
<keyword evidence="2" id="KW-0863">Zinc-finger</keyword>
<dbReference type="PANTHER" id="PTHR45986">
    <property type="entry name" value="ZINC FINGER MATRIN-TYPE PROTEIN 2"/>
    <property type="match status" value="1"/>
</dbReference>
<dbReference type="GO" id="GO:0046540">
    <property type="term" value="C:U4/U6 x U5 tri-snRNP complex"/>
    <property type="evidence" value="ECO:0007669"/>
    <property type="project" value="TreeGrafter"/>
</dbReference>
<gene>
    <name evidence="7" type="ORF">LELG_00744</name>
</gene>
<feature type="domain" description="C2H2-type" evidence="6">
    <location>
        <begin position="93"/>
        <end position="115"/>
    </location>
</feature>
<evidence type="ECO:0000256" key="2">
    <source>
        <dbReference type="ARBA" id="ARBA00022771"/>
    </source>
</evidence>
<dbReference type="InterPro" id="IPR036236">
    <property type="entry name" value="Znf_C2H2_sf"/>
</dbReference>
<evidence type="ECO:0000256" key="3">
    <source>
        <dbReference type="ARBA" id="ARBA00022833"/>
    </source>
</evidence>
<evidence type="ECO:0000256" key="5">
    <source>
        <dbReference type="SAM" id="Coils"/>
    </source>
</evidence>
<dbReference type="SUPFAM" id="SSF57667">
    <property type="entry name" value="beta-beta-alpha zinc fingers"/>
    <property type="match status" value="1"/>
</dbReference>
<keyword evidence="3" id="KW-0862">Zinc</keyword>
<proteinExistence type="predicted"/>
<dbReference type="eggNOG" id="KOG4727">
    <property type="taxonomic scope" value="Eukaryota"/>
</dbReference>
<keyword evidence="4" id="KW-0539">Nucleus</keyword>
<dbReference type="STRING" id="379508.A5DTQ8"/>
<dbReference type="HOGENOM" id="CLU_067237_3_0_1"/>
<evidence type="ECO:0000313" key="7">
    <source>
        <dbReference type="EMBL" id="EDK42566.1"/>
    </source>
</evidence>
<dbReference type="OrthoDB" id="30343at2759"/>
<evidence type="ECO:0000256" key="1">
    <source>
        <dbReference type="ARBA" id="ARBA00022723"/>
    </source>
</evidence>
<reference evidence="7 8" key="1">
    <citation type="journal article" date="2009" name="Nature">
        <title>Evolution of pathogenicity and sexual reproduction in eight Candida genomes.</title>
        <authorList>
            <person name="Butler G."/>
            <person name="Rasmussen M.D."/>
            <person name="Lin M.F."/>
            <person name="Santos M.A."/>
            <person name="Sakthikumar S."/>
            <person name="Munro C.A."/>
            <person name="Rheinbay E."/>
            <person name="Grabherr M."/>
            <person name="Forche A."/>
            <person name="Reedy J.L."/>
            <person name="Agrafioti I."/>
            <person name="Arnaud M.B."/>
            <person name="Bates S."/>
            <person name="Brown A.J."/>
            <person name="Brunke S."/>
            <person name="Costanzo M.C."/>
            <person name="Fitzpatrick D.A."/>
            <person name="de Groot P.W."/>
            <person name="Harris D."/>
            <person name="Hoyer L.L."/>
            <person name="Hube B."/>
            <person name="Klis F.M."/>
            <person name="Kodira C."/>
            <person name="Lennard N."/>
            <person name="Logue M.E."/>
            <person name="Martin R."/>
            <person name="Neiman A.M."/>
            <person name="Nikolaou E."/>
            <person name="Quail M.A."/>
            <person name="Quinn J."/>
            <person name="Santos M.C."/>
            <person name="Schmitzberger F.F."/>
            <person name="Sherlock G."/>
            <person name="Shah P."/>
            <person name="Silverstein K.A."/>
            <person name="Skrzypek M.S."/>
            <person name="Soll D."/>
            <person name="Staggs R."/>
            <person name="Stansfield I."/>
            <person name="Stumpf M.P."/>
            <person name="Sudbery P.E."/>
            <person name="Srikantha T."/>
            <person name="Zeng Q."/>
            <person name="Berman J."/>
            <person name="Berriman M."/>
            <person name="Heitman J."/>
            <person name="Gow N.A."/>
            <person name="Lorenz M.C."/>
            <person name="Birren B.W."/>
            <person name="Kellis M."/>
            <person name="Cuomo C.A."/>
        </authorList>
    </citation>
    <scope>NUCLEOTIDE SEQUENCE [LARGE SCALE GENOMIC DNA]</scope>
    <source>
        <strain evidence="8">ATCC 11503 / BCRC 21390 / CBS 2605 / JCM 1781 / NBRC 1676 / NRRL YB-4239</strain>
    </source>
</reference>
<dbReference type="GeneID" id="5235249"/>
<dbReference type="PANTHER" id="PTHR45986:SF1">
    <property type="entry name" value="ZINC FINGER MATRIN-TYPE PROTEIN 2"/>
    <property type="match status" value="1"/>
</dbReference>
<dbReference type="AlphaFoldDB" id="A5DTQ8"/>
<dbReference type="InterPro" id="IPR013087">
    <property type="entry name" value="Znf_C2H2_type"/>
</dbReference>
<organism evidence="7 8">
    <name type="scientific">Lodderomyces elongisporus (strain ATCC 11503 / CBS 2605 / JCM 1781 / NBRC 1676 / NRRL YB-4239)</name>
    <name type="common">Yeast</name>
    <name type="synonym">Saccharomyces elongisporus</name>
    <dbReference type="NCBI Taxonomy" id="379508"/>
    <lineage>
        <taxon>Eukaryota</taxon>
        <taxon>Fungi</taxon>
        <taxon>Dikarya</taxon>
        <taxon>Ascomycota</taxon>
        <taxon>Saccharomycotina</taxon>
        <taxon>Pichiomycetes</taxon>
        <taxon>Debaryomycetaceae</taxon>
        <taxon>Candida/Lodderomyces clade</taxon>
        <taxon>Lodderomyces</taxon>
    </lineage>
</organism>
<dbReference type="VEuPathDB" id="FungiDB:LELG_00744"/>
<dbReference type="InterPro" id="IPR040107">
    <property type="entry name" value="Snu23"/>
</dbReference>
<evidence type="ECO:0000259" key="6">
    <source>
        <dbReference type="PROSITE" id="PS00028"/>
    </source>
</evidence>
<keyword evidence="8" id="KW-1185">Reference proteome</keyword>
<evidence type="ECO:0000313" key="8">
    <source>
        <dbReference type="Proteomes" id="UP000001996"/>
    </source>
</evidence>
<keyword evidence="5" id="KW-0175">Coiled coil</keyword>
<feature type="coiled-coil region" evidence="5">
    <location>
        <begin position="188"/>
        <end position="223"/>
    </location>
</feature>
<dbReference type="KEGG" id="lel:PVL30_000716"/>
<dbReference type="InParanoid" id="A5DTQ8"/>
<name>A5DTQ8_LODEL</name>
<dbReference type="EMBL" id="CH981524">
    <property type="protein sequence ID" value="EDK42566.1"/>
    <property type="molecule type" value="Genomic_DNA"/>
</dbReference>
<dbReference type="Pfam" id="PF12874">
    <property type="entry name" value="zf-met"/>
    <property type="match status" value="1"/>
</dbReference>
<dbReference type="FunCoup" id="A5DTQ8">
    <property type="interactions" value="354"/>
</dbReference>
<keyword evidence="1" id="KW-0479">Metal-binding</keyword>
<dbReference type="GO" id="GO:0005681">
    <property type="term" value="C:spliceosomal complex"/>
    <property type="evidence" value="ECO:0007669"/>
    <property type="project" value="InterPro"/>
</dbReference>
<protein>
    <recommendedName>
        <fullName evidence="6">C2H2-type domain-containing protein</fullName>
    </recommendedName>
</protein>
<evidence type="ECO:0000256" key="4">
    <source>
        <dbReference type="ARBA" id="ARBA00023242"/>
    </source>
</evidence>
<dbReference type="GO" id="GO:0008270">
    <property type="term" value="F:zinc ion binding"/>
    <property type="evidence" value="ECO:0007669"/>
    <property type="project" value="UniProtKB-KW"/>
</dbReference>
<dbReference type="Proteomes" id="UP000001996">
    <property type="component" value="Unassembled WGS sequence"/>
</dbReference>